<gene>
    <name evidence="2" type="ORF">B9G39_03250</name>
</gene>
<dbReference type="AlphaFoldDB" id="A0A4P9VJ87"/>
<evidence type="ECO:0000313" key="3">
    <source>
        <dbReference type="Proteomes" id="UP000257039"/>
    </source>
</evidence>
<keyword evidence="1" id="KW-0732">Signal</keyword>
<comment type="caution">
    <text evidence="2">The sequence shown here is derived from an EMBL/GenBank/DDBJ whole genome shotgun (WGS) entry which is preliminary data.</text>
</comment>
<proteinExistence type="predicted"/>
<accession>A0A4P9VJ87</accession>
<evidence type="ECO:0000256" key="1">
    <source>
        <dbReference type="SAM" id="SignalP"/>
    </source>
</evidence>
<reference evidence="2 3" key="1">
    <citation type="submission" date="2017-04" db="EMBL/GenBank/DDBJ databases">
        <title>Draft genome sequence of Zooshikella ganghwensis VG4 isolated from Red Sea sediments.</title>
        <authorList>
            <person name="Rehman Z."/>
            <person name="Alam I."/>
            <person name="Kamau A."/>
            <person name="Bajic V."/>
            <person name="Leiknes T."/>
        </authorList>
    </citation>
    <scope>NUCLEOTIDE SEQUENCE [LARGE SCALE GENOMIC DNA]</scope>
    <source>
        <strain evidence="2 3">VG4</strain>
    </source>
</reference>
<feature type="signal peptide" evidence="1">
    <location>
        <begin position="1"/>
        <end position="22"/>
    </location>
</feature>
<organism evidence="2 3">
    <name type="scientific">Zooshikella ganghwensis</name>
    <dbReference type="NCBI Taxonomy" id="202772"/>
    <lineage>
        <taxon>Bacteria</taxon>
        <taxon>Pseudomonadati</taxon>
        <taxon>Pseudomonadota</taxon>
        <taxon>Gammaproteobacteria</taxon>
        <taxon>Oceanospirillales</taxon>
        <taxon>Zooshikellaceae</taxon>
        <taxon>Zooshikella</taxon>
    </lineage>
</organism>
<dbReference type="EMBL" id="NDXW01000001">
    <property type="protein sequence ID" value="RDH42539.1"/>
    <property type="molecule type" value="Genomic_DNA"/>
</dbReference>
<keyword evidence="3" id="KW-1185">Reference proteome</keyword>
<dbReference type="Proteomes" id="UP000257039">
    <property type="component" value="Unassembled WGS sequence"/>
</dbReference>
<evidence type="ECO:0000313" key="2">
    <source>
        <dbReference type="EMBL" id="RDH42539.1"/>
    </source>
</evidence>
<sequence length="534" mass="60809">MTFFIKSLIISLIALNVSSAQANQNQLIAHSKKMQLRIYALAKENAVWCGEQVNILLQAESPHSFSDTTKVQQLSQRLGILLNTKKEENDPTFCPAVNIVVITAKNQKGETAFIGQASRNNNWQLEKNIQPTQQDPLSLEVADEISSQETNQNGNSWNPPKHQAELSYYGVKDYEITTKDQRCKIRLPQLSLGKDPRLLYIEYTGLNCDSRRFVYGLGKVTAHQTDGYILKQLNGKFAHGFPIDPQLNLAHSIFLHRFQLQQQQFLSFYLGHDAKLDVHFIGLLTMNNGVWHFNKRQVIAITSSSTQKNSIQHQELFSATESLLRKITSNVTPFDLLVVNKLTFPLENNEHILFQVTATRDNGKWLEKNYSEGLASSESTERPVQPKPPEGAVSALIRQDTQMLRNADFATRLTYLFPKAERLGNPLTAAATSLLEKKPIPVFNLIHIDSIDSKKATTNWPYLMHITNHPKLTKPGWYLVWAQVTGNTKLKANNKFIIPQLEIKRVEKCKQKKCAEFNDITQLVLKRYNIETWQ</sequence>
<name>A0A4P9VJ87_9GAMM</name>
<feature type="chain" id="PRO_5020218487" evidence="1">
    <location>
        <begin position="23"/>
        <end position="534"/>
    </location>
</feature>
<dbReference type="RefSeq" id="WP_094786028.1">
    <property type="nucleotide sequence ID" value="NZ_JAEVHG010000006.1"/>
</dbReference>
<protein>
    <submittedName>
        <fullName evidence="2">Uncharacterized protein</fullName>
    </submittedName>
</protein>